<protein>
    <submittedName>
        <fullName evidence="1">Uncharacterized protein</fullName>
    </submittedName>
</protein>
<evidence type="ECO:0000313" key="1">
    <source>
        <dbReference type="EMBL" id="QHT07540.1"/>
    </source>
</evidence>
<accession>A0A6C0CUE6</accession>
<name>A0A6C0CUE6_9ZZZZ</name>
<reference evidence="1" key="1">
    <citation type="journal article" date="2020" name="Nature">
        <title>Giant virus diversity and host interactions through global metagenomics.</title>
        <authorList>
            <person name="Schulz F."/>
            <person name="Roux S."/>
            <person name="Paez-Espino D."/>
            <person name="Jungbluth S."/>
            <person name="Walsh D.A."/>
            <person name="Denef V.J."/>
            <person name="McMahon K.D."/>
            <person name="Konstantinidis K.T."/>
            <person name="Eloe-Fadrosh E.A."/>
            <person name="Kyrpides N.C."/>
            <person name="Woyke T."/>
        </authorList>
    </citation>
    <scope>NUCLEOTIDE SEQUENCE</scope>
    <source>
        <strain evidence="1">GVMAG-M-3300021963-12</strain>
    </source>
</reference>
<organism evidence="1">
    <name type="scientific">viral metagenome</name>
    <dbReference type="NCBI Taxonomy" id="1070528"/>
    <lineage>
        <taxon>unclassified sequences</taxon>
        <taxon>metagenomes</taxon>
        <taxon>organismal metagenomes</taxon>
    </lineage>
</organism>
<proteinExistence type="predicted"/>
<sequence>MPIVLIAVDGINKNLREFEDMHNNVFDILIESSDPQSKAIGDKLAEHLVFVKRISNYLLDEIDDDGEEEMAYNMGAVLSSVRSLNVQRGMIITSKKVINSWDPHTNMNEWDAISM</sequence>
<dbReference type="EMBL" id="MN739482">
    <property type="protein sequence ID" value="QHT07540.1"/>
    <property type="molecule type" value="Genomic_DNA"/>
</dbReference>
<dbReference type="AlphaFoldDB" id="A0A6C0CUE6"/>